<evidence type="ECO:0000313" key="2">
    <source>
        <dbReference type="Proteomes" id="UP001519343"/>
    </source>
</evidence>
<gene>
    <name evidence="1" type="ORF">J2Z37_000898</name>
</gene>
<accession>A0ABS4GKX2</accession>
<dbReference type="EMBL" id="JAGGKT010000002">
    <property type="protein sequence ID" value="MBP1930901.1"/>
    <property type="molecule type" value="Genomic_DNA"/>
</dbReference>
<evidence type="ECO:0000313" key="1">
    <source>
        <dbReference type="EMBL" id="MBP1930901.1"/>
    </source>
</evidence>
<dbReference type="Gene3D" id="1.20.1260.10">
    <property type="match status" value="1"/>
</dbReference>
<evidence type="ECO:0008006" key="3">
    <source>
        <dbReference type="Google" id="ProtNLM"/>
    </source>
</evidence>
<reference evidence="1 2" key="1">
    <citation type="submission" date="2021-03" db="EMBL/GenBank/DDBJ databases">
        <title>Genomic Encyclopedia of Type Strains, Phase IV (KMG-IV): sequencing the most valuable type-strain genomes for metagenomic binning, comparative biology and taxonomic classification.</title>
        <authorList>
            <person name="Goeker M."/>
        </authorList>
    </citation>
    <scope>NUCLEOTIDE SEQUENCE [LARGE SCALE GENOMIC DNA]</scope>
    <source>
        <strain evidence="1 2">DSM 24738</strain>
    </source>
</reference>
<keyword evidence="2" id="KW-1185">Reference proteome</keyword>
<dbReference type="Proteomes" id="UP001519343">
    <property type="component" value="Unassembled WGS sequence"/>
</dbReference>
<dbReference type="InterPro" id="IPR012347">
    <property type="entry name" value="Ferritin-like"/>
</dbReference>
<name>A0ABS4GKX2_9BACL</name>
<organism evidence="1 2">
    <name type="scientific">Ammoniphilus resinae</name>
    <dbReference type="NCBI Taxonomy" id="861532"/>
    <lineage>
        <taxon>Bacteria</taxon>
        <taxon>Bacillati</taxon>
        <taxon>Bacillota</taxon>
        <taxon>Bacilli</taxon>
        <taxon>Bacillales</taxon>
        <taxon>Paenibacillaceae</taxon>
        <taxon>Aneurinibacillus group</taxon>
        <taxon>Ammoniphilus</taxon>
    </lineage>
</organism>
<dbReference type="InterPro" id="IPR021617">
    <property type="entry name" value="DUF3231"/>
</dbReference>
<sequence length="60" mass="6648">MGQAAIAASPRRDLGTHYGGLFLEVIQYAEDCANLMIKKGWMEQPPLAPDYKALANRVKK</sequence>
<dbReference type="Pfam" id="PF11553">
    <property type="entry name" value="DUF3231"/>
    <property type="match status" value="1"/>
</dbReference>
<protein>
    <recommendedName>
        <fullName evidence="3">DUF3231 family protein</fullName>
    </recommendedName>
</protein>
<proteinExistence type="predicted"/>
<comment type="caution">
    <text evidence="1">The sequence shown here is derived from an EMBL/GenBank/DDBJ whole genome shotgun (WGS) entry which is preliminary data.</text>
</comment>